<comment type="similarity">
    <text evidence="1">Belongs to the bacterial secretin family.</text>
</comment>
<evidence type="ECO:0000313" key="5">
    <source>
        <dbReference type="Proteomes" id="UP000321820"/>
    </source>
</evidence>
<dbReference type="OrthoDB" id="9779724at2"/>
<dbReference type="Pfam" id="PF00263">
    <property type="entry name" value="Secretin"/>
    <property type="match status" value="1"/>
</dbReference>
<dbReference type="InterPro" id="IPR050810">
    <property type="entry name" value="Bact_Secretion_Sys_Channel"/>
</dbReference>
<proteinExistence type="inferred from homology"/>
<dbReference type="PANTHER" id="PTHR30332:SF17">
    <property type="entry name" value="TYPE IV PILIATION SYSTEM PROTEIN DR_0774-RELATED"/>
    <property type="match status" value="1"/>
</dbReference>
<name>A0A5B9EB36_9BACT</name>
<evidence type="ECO:0000259" key="3">
    <source>
        <dbReference type="Pfam" id="PF13629"/>
    </source>
</evidence>
<accession>A0A5B9EB36</accession>
<evidence type="ECO:0000313" key="4">
    <source>
        <dbReference type="EMBL" id="QEE27890.1"/>
    </source>
</evidence>
<dbReference type="RefSeq" id="WP_147647080.1">
    <property type="nucleotide sequence ID" value="NZ_CP042806.1"/>
</dbReference>
<sequence>MYAQTSGTPMAAPGASTQDSANDLVVAVGKSVLVDSLRSVSRIAVGSSDIAEATAVSPSEVMINGKAPGETTLIVWQAGGARQFFNVKVYGGRADAGDKLEAIRRELRTEFPGQAVRVSAEGGSIFLRGTVKDLDSSKRAVQIAATAGKVVNLLYVNVPAGEPQILLKVRFASVDRNRGQQLGLNVFSTGATNSIGTVTTQQFAPPTLENSQDGSGSRIALSDLMNIFIFRPDLNLGATLQAMQTTGVLQVLAEPNVLTSNGKQGSFLAGGQFPFPVVQGVTGSGTGAVTIQFKEFGVRLDFIPTITPRGTIRLQVAPEVSSLDFANGVRLSGFNVPAISTRKVKTEVELGQGQSFAIGGLLDNRETKNLSKIPFIGDVPVLGKLFQSMSVTKSNTELVVIITPEIVNPIPAGAPRPEIKFPDKFLPSLSGTLMENPSAPAGTIPPPATISVEKLVESMKPGRTLQTESMTPVAVYNFTNNGETDNPQQQASPQQ</sequence>
<dbReference type="GO" id="GO:0009306">
    <property type="term" value="P:protein secretion"/>
    <property type="evidence" value="ECO:0007669"/>
    <property type="project" value="InterPro"/>
</dbReference>
<dbReference type="EMBL" id="CP042806">
    <property type="protein sequence ID" value="QEE27890.1"/>
    <property type="molecule type" value="Genomic_DNA"/>
</dbReference>
<dbReference type="Pfam" id="PF13629">
    <property type="entry name" value="T2SS-T3SS_pil_N"/>
    <property type="match status" value="1"/>
</dbReference>
<dbReference type="InterPro" id="IPR032789">
    <property type="entry name" value="T2SS-T3SS_pil_N"/>
</dbReference>
<dbReference type="Proteomes" id="UP000321820">
    <property type="component" value="Chromosome"/>
</dbReference>
<feature type="domain" description="Type II/III secretion system secretin-like" evidence="2">
    <location>
        <begin position="242"/>
        <end position="407"/>
    </location>
</feature>
<evidence type="ECO:0000259" key="2">
    <source>
        <dbReference type="Pfam" id="PF00263"/>
    </source>
</evidence>
<dbReference type="GO" id="GO:0015627">
    <property type="term" value="C:type II protein secretion system complex"/>
    <property type="evidence" value="ECO:0007669"/>
    <property type="project" value="TreeGrafter"/>
</dbReference>
<feature type="domain" description="Pilus formation protein N-terminal" evidence="3">
    <location>
        <begin position="21"/>
        <end position="89"/>
    </location>
</feature>
<organism evidence="4 5">
    <name type="scientific">Terriglobus albidus</name>
    <dbReference type="NCBI Taxonomy" id="1592106"/>
    <lineage>
        <taxon>Bacteria</taxon>
        <taxon>Pseudomonadati</taxon>
        <taxon>Acidobacteriota</taxon>
        <taxon>Terriglobia</taxon>
        <taxon>Terriglobales</taxon>
        <taxon>Acidobacteriaceae</taxon>
        <taxon>Terriglobus</taxon>
    </lineage>
</organism>
<dbReference type="AlphaFoldDB" id="A0A5B9EB36"/>
<dbReference type="PRINTS" id="PR00811">
    <property type="entry name" value="BCTERIALGSPD"/>
</dbReference>
<evidence type="ECO:0000256" key="1">
    <source>
        <dbReference type="RuleBase" id="RU004003"/>
    </source>
</evidence>
<gene>
    <name evidence="4" type="ORF">FTW19_07710</name>
</gene>
<dbReference type="InterPro" id="IPR001775">
    <property type="entry name" value="GspD/PilQ"/>
</dbReference>
<protein>
    <submittedName>
        <fullName evidence="4">Type II and III secretion system protein</fullName>
    </submittedName>
</protein>
<dbReference type="PANTHER" id="PTHR30332">
    <property type="entry name" value="PROBABLE GENERAL SECRETION PATHWAY PROTEIN D"/>
    <property type="match status" value="1"/>
</dbReference>
<reference evidence="4 5" key="1">
    <citation type="submission" date="2019-08" db="EMBL/GenBank/DDBJ databases">
        <title>Complete genome sequence of Terriglobus albidus strain ORNL.</title>
        <authorList>
            <person name="Podar M."/>
        </authorList>
    </citation>
    <scope>NUCLEOTIDE SEQUENCE [LARGE SCALE GENOMIC DNA]</scope>
    <source>
        <strain evidence="4 5">ORNL</strain>
    </source>
</reference>
<dbReference type="KEGG" id="talb:FTW19_07710"/>
<dbReference type="InterPro" id="IPR004846">
    <property type="entry name" value="T2SS/T3SS_dom"/>
</dbReference>
<keyword evidence="5" id="KW-1185">Reference proteome</keyword>